<dbReference type="InterPro" id="IPR027417">
    <property type="entry name" value="P-loop_NTPase"/>
</dbReference>
<organism evidence="1 2">
    <name type="scientific">Amycolatopsis marina</name>
    <dbReference type="NCBI Taxonomy" id="490629"/>
    <lineage>
        <taxon>Bacteria</taxon>
        <taxon>Bacillati</taxon>
        <taxon>Actinomycetota</taxon>
        <taxon>Actinomycetes</taxon>
        <taxon>Pseudonocardiales</taxon>
        <taxon>Pseudonocardiaceae</taxon>
        <taxon>Amycolatopsis</taxon>
    </lineage>
</organism>
<name>A0A1I0XCW7_9PSEU</name>
<dbReference type="SUPFAM" id="SSF53795">
    <property type="entry name" value="PEP carboxykinase-like"/>
    <property type="match status" value="1"/>
</dbReference>
<dbReference type="AlphaFoldDB" id="A0A1I0XCW7"/>
<evidence type="ECO:0008006" key="3">
    <source>
        <dbReference type="Google" id="ProtNLM"/>
    </source>
</evidence>
<evidence type="ECO:0000313" key="1">
    <source>
        <dbReference type="EMBL" id="SFA98160.1"/>
    </source>
</evidence>
<dbReference type="Gene3D" id="3.40.50.300">
    <property type="entry name" value="P-loop containing nucleotide triphosphate hydrolases"/>
    <property type="match status" value="1"/>
</dbReference>
<gene>
    <name evidence="1" type="ORF">SAMN05216266_10367</name>
</gene>
<dbReference type="OrthoDB" id="9791280at2"/>
<sequence length="319" mass="33498">MAFHYRAHGLAVSSEAELPLSPAPPPAGRPDFVLRVGEDAPVPEERPEGELLAALNRRNGTVFYTLVRRDDHTILRYPGVCDFVGDHELARVSAHWDPAADRGLLPVLAAGALLAVHLTLRGHLVLHASAVQLDGRALAFVGASGMGKSTLAAALCGTGCALVADDVLRVDVIGAAAARVYPGSTENRLRAAARELADSAPAGAARPTADGRLSLRPAAVADGPLPLAACVVPRPSREAVEVGVHRLSPARALLRLSQFPRVLGWRDPATMGDSFQALADLVERVPVAEAVIPWGPPFRPEVLTGLLDAVRSPAVPLSR</sequence>
<dbReference type="STRING" id="490629.SAMN05216266_10367"/>
<dbReference type="Proteomes" id="UP000243799">
    <property type="component" value="Unassembled WGS sequence"/>
</dbReference>
<dbReference type="EMBL" id="FOKG01000003">
    <property type="protein sequence ID" value="SFA98160.1"/>
    <property type="molecule type" value="Genomic_DNA"/>
</dbReference>
<evidence type="ECO:0000313" key="2">
    <source>
        <dbReference type="Proteomes" id="UP000243799"/>
    </source>
</evidence>
<protein>
    <recommendedName>
        <fullName evidence="3">Hpr(Ser) kinase/phosphatase</fullName>
    </recommendedName>
</protein>
<keyword evidence="2" id="KW-1185">Reference proteome</keyword>
<reference evidence="2" key="1">
    <citation type="submission" date="2016-10" db="EMBL/GenBank/DDBJ databases">
        <authorList>
            <person name="Varghese N."/>
            <person name="Submissions S."/>
        </authorList>
    </citation>
    <scope>NUCLEOTIDE SEQUENCE [LARGE SCALE GENOMIC DNA]</scope>
    <source>
        <strain evidence="2">CGMCC 4.3568</strain>
    </source>
</reference>
<proteinExistence type="predicted"/>
<accession>A0A1I0XCW7</accession>